<protein>
    <recommendedName>
        <fullName evidence="3">Metallo-beta-lactamase domain-containing protein</fullName>
    </recommendedName>
</protein>
<organism evidence="4 5">
    <name type="scientific">Thalassospira profundimaris</name>
    <dbReference type="NCBI Taxonomy" id="502049"/>
    <lineage>
        <taxon>Bacteria</taxon>
        <taxon>Pseudomonadati</taxon>
        <taxon>Pseudomonadota</taxon>
        <taxon>Alphaproteobacteria</taxon>
        <taxon>Rhodospirillales</taxon>
        <taxon>Thalassospiraceae</taxon>
        <taxon>Thalassospira</taxon>
    </lineage>
</organism>
<proteinExistence type="predicted"/>
<dbReference type="RefSeq" id="WP_181850359.1">
    <property type="nucleotide sequence ID" value="NZ_JPWI01000012.1"/>
</dbReference>
<dbReference type="PANTHER" id="PTHR43546">
    <property type="entry name" value="UPF0173 METAL-DEPENDENT HYDROLASE MJ1163-RELATED"/>
    <property type="match status" value="1"/>
</dbReference>
<gene>
    <name evidence="4" type="ORF">TH30_17420</name>
</gene>
<dbReference type="EMBL" id="JPWI01000012">
    <property type="protein sequence ID" value="RCK43765.1"/>
    <property type="molecule type" value="Genomic_DNA"/>
</dbReference>
<evidence type="ECO:0000313" key="4">
    <source>
        <dbReference type="EMBL" id="RCK43765.1"/>
    </source>
</evidence>
<feature type="chain" id="PRO_5016645279" description="Metallo-beta-lactamase domain-containing protein" evidence="2">
    <location>
        <begin position="21"/>
        <end position="309"/>
    </location>
</feature>
<dbReference type="Gene3D" id="3.60.15.10">
    <property type="entry name" value="Ribonuclease Z/Hydroxyacylglutathione hydrolase-like"/>
    <property type="match status" value="1"/>
</dbReference>
<evidence type="ECO:0000313" key="5">
    <source>
        <dbReference type="Proteomes" id="UP000252255"/>
    </source>
</evidence>
<name>A0A367WQL9_9PROT</name>
<dbReference type="InterPro" id="IPR001279">
    <property type="entry name" value="Metallo-B-lactamas"/>
</dbReference>
<evidence type="ECO:0000256" key="2">
    <source>
        <dbReference type="SAM" id="SignalP"/>
    </source>
</evidence>
<accession>A0A367WQL9</accession>
<feature type="signal peptide" evidence="2">
    <location>
        <begin position="1"/>
        <end position="20"/>
    </location>
</feature>
<keyword evidence="2" id="KW-0732">Signal</keyword>
<dbReference type="GO" id="GO:0016787">
    <property type="term" value="F:hydrolase activity"/>
    <property type="evidence" value="ECO:0007669"/>
    <property type="project" value="UniProtKB-KW"/>
</dbReference>
<feature type="domain" description="Metallo-beta-lactamase" evidence="3">
    <location>
        <begin position="79"/>
        <end position="273"/>
    </location>
</feature>
<comment type="caution">
    <text evidence="4">The sequence shown here is derived from an EMBL/GenBank/DDBJ whole genome shotgun (WGS) entry which is preliminary data.</text>
</comment>
<dbReference type="InterPro" id="IPR050114">
    <property type="entry name" value="UPF0173_UPF0282_UlaG_hydrolase"/>
</dbReference>
<dbReference type="InterPro" id="IPR036866">
    <property type="entry name" value="RibonucZ/Hydroxyglut_hydro"/>
</dbReference>
<dbReference type="AlphaFoldDB" id="A0A367WQL9"/>
<dbReference type="PANTHER" id="PTHR43546:SF9">
    <property type="entry name" value="L-ASCORBATE-6-PHOSPHATE LACTONASE ULAG-RELATED"/>
    <property type="match status" value="1"/>
</dbReference>
<keyword evidence="1" id="KW-0378">Hydrolase</keyword>
<evidence type="ECO:0000259" key="3">
    <source>
        <dbReference type="Pfam" id="PF12706"/>
    </source>
</evidence>
<dbReference type="Proteomes" id="UP000252255">
    <property type="component" value="Unassembled WGS sequence"/>
</dbReference>
<sequence length="309" mass="33122">MKRRDFMLSGLGGLGGIAAAATIAHTAGANTPSRAPAAPRLAISWLGGATMLIKFDDFTILTDPTFGEGKEAYFMPDPNAMFDLKTGPTPRFHARNTPFPGVDVSSIDLMMLSHLHEDHFDQKAEATIPKTLSTILPPADADKLGTKGFTNQIPLDWGVSKTIATDNGKISIRAIPAHHSANPQVSAMLGKGNGYWLRFESGNWKKDVYWTGDTFATEEVLASIRRIGQPDILIPHMGAVGATGPLGLISMGAKEVLELAGLLGNPNVLPIHHSTFPLYLEPASHLIAQADVAHDRIDLIAEGSTIEYI</sequence>
<evidence type="ECO:0000256" key="1">
    <source>
        <dbReference type="ARBA" id="ARBA00022801"/>
    </source>
</evidence>
<dbReference type="Pfam" id="PF12706">
    <property type="entry name" value="Lactamase_B_2"/>
    <property type="match status" value="1"/>
</dbReference>
<dbReference type="SUPFAM" id="SSF56281">
    <property type="entry name" value="Metallo-hydrolase/oxidoreductase"/>
    <property type="match status" value="1"/>
</dbReference>
<reference evidence="4 5" key="1">
    <citation type="submission" date="2014-07" db="EMBL/GenBank/DDBJ databases">
        <title>Draft genome sequence of Thalassospira profundimaris PR54-5.</title>
        <authorList>
            <person name="Lai Q."/>
            <person name="Shao Z."/>
        </authorList>
    </citation>
    <scope>NUCLEOTIDE SEQUENCE [LARGE SCALE GENOMIC DNA]</scope>
    <source>
        <strain evidence="4 5">PR54-5</strain>
    </source>
</reference>